<evidence type="ECO:0000313" key="1">
    <source>
        <dbReference type="EMBL" id="TWU27445.1"/>
    </source>
</evidence>
<evidence type="ECO:0000313" key="2">
    <source>
        <dbReference type="Proteomes" id="UP000318437"/>
    </source>
</evidence>
<comment type="caution">
    <text evidence="1">The sequence shown here is derived from an EMBL/GenBank/DDBJ whole genome shotgun (WGS) entry which is preliminary data.</text>
</comment>
<protein>
    <submittedName>
        <fullName evidence="1">Uncharacterized protein</fullName>
    </submittedName>
</protein>
<name>A0A5C6CUA7_9BACT</name>
<keyword evidence="2" id="KW-1185">Reference proteome</keyword>
<dbReference type="AlphaFoldDB" id="A0A5C6CUA7"/>
<organism evidence="1 2">
    <name type="scientific">Bythopirellula polymerisocia</name>
    <dbReference type="NCBI Taxonomy" id="2528003"/>
    <lineage>
        <taxon>Bacteria</taxon>
        <taxon>Pseudomonadati</taxon>
        <taxon>Planctomycetota</taxon>
        <taxon>Planctomycetia</taxon>
        <taxon>Pirellulales</taxon>
        <taxon>Lacipirellulaceae</taxon>
        <taxon>Bythopirellula</taxon>
    </lineage>
</organism>
<proteinExistence type="predicted"/>
<gene>
    <name evidence="1" type="ORF">Pla144_22180</name>
</gene>
<reference evidence="1 2" key="1">
    <citation type="submission" date="2019-02" db="EMBL/GenBank/DDBJ databases">
        <title>Deep-cultivation of Planctomycetes and their phenomic and genomic characterization uncovers novel biology.</title>
        <authorList>
            <person name="Wiegand S."/>
            <person name="Jogler M."/>
            <person name="Boedeker C."/>
            <person name="Pinto D."/>
            <person name="Vollmers J."/>
            <person name="Rivas-Marin E."/>
            <person name="Kohn T."/>
            <person name="Peeters S.H."/>
            <person name="Heuer A."/>
            <person name="Rast P."/>
            <person name="Oberbeckmann S."/>
            <person name="Bunk B."/>
            <person name="Jeske O."/>
            <person name="Meyerdierks A."/>
            <person name="Storesund J.E."/>
            <person name="Kallscheuer N."/>
            <person name="Luecker S."/>
            <person name="Lage O.M."/>
            <person name="Pohl T."/>
            <person name="Merkel B.J."/>
            <person name="Hornburger P."/>
            <person name="Mueller R.-W."/>
            <person name="Bruemmer F."/>
            <person name="Labrenz M."/>
            <person name="Spormann A.M."/>
            <person name="Op Den Camp H."/>
            <person name="Overmann J."/>
            <person name="Amann R."/>
            <person name="Jetten M.S.M."/>
            <person name="Mascher T."/>
            <person name="Medema M.H."/>
            <person name="Devos D.P."/>
            <person name="Kaster A.-K."/>
            <person name="Ovreas L."/>
            <person name="Rohde M."/>
            <person name="Galperin M.Y."/>
            <person name="Jogler C."/>
        </authorList>
    </citation>
    <scope>NUCLEOTIDE SEQUENCE [LARGE SCALE GENOMIC DNA]</scope>
    <source>
        <strain evidence="1 2">Pla144</strain>
    </source>
</reference>
<accession>A0A5C6CUA7</accession>
<dbReference type="EMBL" id="SJPS01000003">
    <property type="protein sequence ID" value="TWU27445.1"/>
    <property type="molecule type" value="Genomic_DNA"/>
</dbReference>
<dbReference type="Proteomes" id="UP000318437">
    <property type="component" value="Unassembled WGS sequence"/>
</dbReference>
<sequence length="33" mass="3868">MRLNIIELFGRGSHMSFAKKLMRQQLDCKEATN</sequence>